<gene>
    <name evidence="1" type="ORF">DSM107003_44230</name>
</gene>
<accession>A0A433UHQ3</accession>
<dbReference type="OrthoDB" id="462409at2"/>
<organism evidence="1 2">
    <name type="scientific">Trichormus variabilis SAG 1403-4b</name>
    <dbReference type="NCBI Taxonomy" id="447716"/>
    <lineage>
        <taxon>Bacteria</taxon>
        <taxon>Bacillati</taxon>
        <taxon>Cyanobacteriota</taxon>
        <taxon>Cyanophyceae</taxon>
        <taxon>Nostocales</taxon>
        <taxon>Nostocaceae</taxon>
        <taxon>Trichormus</taxon>
    </lineage>
</organism>
<keyword evidence="2" id="KW-1185">Reference proteome</keyword>
<dbReference type="InterPro" id="IPR030917">
    <property type="entry name" value="Cyanoexo_CrtB_assoc"/>
</dbReference>
<evidence type="ECO:0000313" key="2">
    <source>
        <dbReference type="Proteomes" id="UP000276103"/>
    </source>
</evidence>
<sequence>MTSLSKFFKEQQWSQVAVLILLLLLLVVGAVPGYLTGKWSWKEPPPVRELNELKNIRKVGLSLPGWQTIKQSESQIGEHKWSLQILKPEDSTIEVILLLLPQNGPRDQPEIEWTDINGWGKLTWGQWNIAQYRDAEFTVKQPSVLESNATKKVEARFFRATTQQQTFAVLQWYAMPDSGTSSPMKWFVADQLAQWQKKRVPWVAVSILIPIEPFGEVETSWTKLQSLGATVQTALMAKAL</sequence>
<reference evidence="1 2" key="1">
    <citation type="journal article" date="2019" name="Genome Biol. Evol.">
        <title>Day and night: Metabolic profiles and evolutionary relationships of six axenic non-marine cyanobacteria.</title>
        <authorList>
            <person name="Will S.E."/>
            <person name="Henke P."/>
            <person name="Boedeker C."/>
            <person name="Huang S."/>
            <person name="Brinkmann H."/>
            <person name="Rohde M."/>
            <person name="Jarek M."/>
            <person name="Friedl T."/>
            <person name="Seufert S."/>
            <person name="Schumacher M."/>
            <person name="Overmann J."/>
            <person name="Neumann-Schaal M."/>
            <person name="Petersen J."/>
        </authorList>
    </citation>
    <scope>NUCLEOTIDE SEQUENCE [LARGE SCALE GENOMIC DNA]</scope>
    <source>
        <strain evidence="1 2">SAG 1403-4b</strain>
    </source>
</reference>
<name>A0A433UHQ3_ANAVA</name>
<dbReference type="Proteomes" id="UP000276103">
    <property type="component" value="Unassembled WGS sequence"/>
</dbReference>
<evidence type="ECO:0000313" key="1">
    <source>
        <dbReference type="EMBL" id="RUS93367.1"/>
    </source>
</evidence>
<dbReference type="NCBIfam" id="TIGR04533">
    <property type="entry name" value="cyanosortB_assc"/>
    <property type="match status" value="1"/>
</dbReference>
<evidence type="ECO:0008006" key="3">
    <source>
        <dbReference type="Google" id="ProtNLM"/>
    </source>
</evidence>
<proteinExistence type="predicted"/>
<comment type="caution">
    <text evidence="1">The sequence shown here is derived from an EMBL/GenBank/DDBJ whole genome shotgun (WGS) entry which is preliminary data.</text>
</comment>
<dbReference type="EMBL" id="RSCM01000019">
    <property type="protein sequence ID" value="RUS93367.1"/>
    <property type="molecule type" value="Genomic_DNA"/>
</dbReference>
<dbReference type="RefSeq" id="WP_127056230.1">
    <property type="nucleotide sequence ID" value="NZ_RSCM01000019.1"/>
</dbReference>
<protein>
    <recommendedName>
        <fullName evidence="3">Cyanoexosortase B system-associated protein</fullName>
    </recommendedName>
</protein>
<dbReference type="AlphaFoldDB" id="A0A433UHQ3"/>